<dbReference type="InterPro" id="IPR048800">
    <property type="entry name" value="Cac1-like_C"/>
</dbReference>
<dbReference type="EMBL" id="ONZQ02000017">
    <property type="protein sequence ID" value="SPO06851.1"/>
    <property type="molecule type" value="Genomic_DNA"/>
</dbReference>
<name>A0AAE8N5W7_9PEZI</name>
<feature type="compositionally biased region" description="Low complexity" evidence="5">
    <location>
        <begin position="159"/>
        <end position="175"/>
    </location>
</feature>
<keyword evidence="3" id="KW-0234">DNA repair</keyword>
<evidence type="ECO:0000256" key="4">
    <source>
        <dbReference type="ARBA" id="ARBA00023242"/>
    </source>
</evidence>
<dbReference type="PANTHER" id="PTHR15272">
    <property type="entry name" value="CHROMATIN ASSEMBLY FACTOR 1 SUBUNIT A CAF-1 SUBUNIT A"/>
    <property type="match status" value="1"/>
</dbReference>
<feature type="domain" description="Chromatin assembly factor 1 subunit Cac1-like C-terminal" evidence="7">
    <location>
        <begin position="498"/>
        <end position="552"/>
    </location>
</feature>
<feature type="compositionally biased region" description="Polar residues" evidence="5">
    <location>
        <begin position="29"/>
        <end position="51"/>
    </location>
</feature>
<feature type="compositionally biased region" description="Basic and acidic residues" evidence="5">
    <location>
        <begin position="7"/>
        <end position="19"/>
    </location>
</feature>
<reference evidence="8" key="1">
    <citation type="submission" date="2018-03" db="EMBL/GenBank/DDBJ databases">
        <authorList>
            <person name="Guldener U."/>
        </authorList>
    </citation>
    <scope>NUCLEOTIDE SEQUENCE</scope>
</reference>
<feature type="region of interest" description="Disordered" evidence="5">
    <location>
        <begin position="1"/>
        <end position="195"/>
    </location>
</feature>
<feature type="compositionally biased region" description="Basic and acidic residues" evidence="5">
    <location>
        <begin position="58"/>
        <end position="141"/>
    </location>
</feature>
<keyword evidence="4" id="KW-0539">Nucleus</keyword>
<dbReference type="GO" id="GO:0005634">
    <property type="term" value="C:nucleus"/>
    <property type="evidence" value="ECO:0007669"/>
    <property type="project" value="UniProtKB-SubCell"/>
</dbReference>
<protein>
    <submittedName>
        <fullName evidence="8">Uncharacterized protein</fullName>
    </submittedName>
</protein>
<evidence type="ECO:0000256" key="3">
    <source>
        <dbReference type="ARBA" id="ARBA00023204"/>
    </source>
</evidence>
<feature type="region of interest" description="Disordered" evidence="5">
    <location>
        <begin position="350"/>
        <end position="379"/>
    </location>
</feature>
<evidence type="ECO:0000259" key="7">
    <source>
        <dbReference type="Pfam" id="PF21796"/>
    </source>
</evidence>
<evidence type="ECO:0000256" key="2">
    <source>
        <dbReference type="ARBA" id="ARBA00022763"/>
    </source>
</evidence>
<organism evidence="8 9">
    <name type="scientific">Cephalotrichum gorgonifer</name>
    <dbReference type="NCBI Taxonomy" id="2041049"/>
    <lineage>
        <taxon>Eukaryota</taxon>
        <taxon>Fungi</taxon>
        <taxon>Dikarya</taxon>
        <taxon>Ascomycota</taxon>
        <taxon>Pezizomycotina</taxon>
        <taxon>Sordariomycetes</taxon>
        <taxon>Hypocreomycetidae</taxon>
        <taxon>Microascales</taxon>
        <taxon>Microascaceae</taxon>
        <taxon>Cephalotrichum</taxon>
    </lineage>
</organism>
<accession>A0AAE8N5W7</accession>
<dbReference type="Proteomes" id="UP001187682">
    <property type="component" value="Unassembled WGS sequence"/>
</dbReference>
<gene>
    <name evidence="8" type="ORF">DNG_09545</name>
</gene>
<comment type="caution">
    <text evidence="8">The sequence shown here is derived from an EMBL/GenBank/DDBJ whole genome shotgun (WGS) entry which is preliminary data.</text>
</comment>
<evidence type="ECO:0000313" key="8">
    <source>
        <dbReference type="EMBL" id="SPO06851.1"/>
    </source>
</evidence>
<dbReference type="GO" id="GO:0033186">
    <property type="term" value="C:CAF-1 complex"/>
    <property type="evidence" value="ECO:0007669"/>
    <property type="project" value="TreeGrafter"/>
</dbReference>
<proteinExistence type="predicted"/>
<sequence length="559" mass="61971">MSPNVQEAERPRKRSHDEYAAEDGAAKENGTNGAHNPAYPSNPTSTAQQQPPKRKRLTAAEKAAKADEEAKKKQEREDARLQKLAEKARAEKEKQAAKEAKQQERDEKRKKKEEEERRVREEKEAKERRAREEKEKKERSQLRLQAFFTKPTTPKKDAASAGTGAAGIGAAAGADAAGGRGGAEASPIAVRPAKKDAKAERTEYERMFQPFFVKEHVRMARSRPLLDSEAEEAKARILDEYVSGARGYDDALVRPFRPLEALQLPAKPRRAGKAHPPVRAVMEELQRGSSAAALETLRGIPMKLIYFRQDVRPPYFGTLTCAPHELGQPRLRRAGRRPCERVLELQYDYDSEAEWQDDEPGDDLDDVDDEEEDLDEDDDMEEFLDDSEDAGVARRIFANGMEPESTGVCFEGGEGGSVREGMRGYRMEVILGSLDQKASIDPFATHYWSPPKKAAKMPPPPPPKNAQPKNAFAALKAGDATTTAAPTPAVQIPKPELLPDFRKAVLANQKLSKGAIVEVLGLQFDGLSKAETRAMLEYVAEKGAGKGKVWELKEVKEVV</sequence>
<evidence type="ECO:0000259" key="6">
    <source>
        <dbReference type="Pfam" id="PF12253"/>
    </source>
</evidence>
<dbReference type="Pfam" id="PF21796">
    <property type="entry name" value="Cac1_C"/>
    <property type="match status" value="1"/>
</dbReference>
<dbReference type="InterPro" id="IPR022043">
    <property type="entry name" value="CAF1A_DD"/>
</dbReference>
<dbReference type="Pfam" id="PF12253">
    <property type="entry name" value="CAF1A_dimeriz"/>
    <property type="match status" value="1"/>
</dbReference>
<evidence type="ECO:0000256" key="5">
    <source>
        <dbReference type="SAM" id="MobiDB-lite"/>
    </source>
</evidence>
<dbReference type="PANTHER" id="PTHR15272:SF0">
    <property type="entry name" value="CHROMATIN ASSEMBLY FACTOR 1 SUBUNIT A"/>
    <property type="match status" value="1"/>
</dbReference>
<dbReference type="GO" id="GO:0006334">
    <property type="term" value="P:nucleosome assembly"/>
    <property type="evidence" value="ECO:0007669"/>
    <property type="project" value="TreeGrafter"/>
</dbReference>
<feature type="domain" description="Chromatin assembly factor 1 subunit A dimerization" evidence="6">
    <location>
        <begin position="303"/>
        <end position="379"/>
    </location>
</feature>
<keyword evidence="2" id="KW-0227">DNA damage</keyword>
<comment type="subcellular location">
    <subcellularLocation>
        <location evidence="1">Nucleus</location>
    </subcellularLocation>
</comment>
<dbReference type="AlphaFoldDB" id="A0AAE8N5W7"/>
<keyword evidence="9" id="KW-1185">Reference proteome</keyword>
<dbReference type="GO" id="GO:0006281">
    <property type="term" value="P:DNA repair"/>
    <property type="evidence" value="ECO:0007669"/>
    <property type="project" value="UniProtKB-KW"/>
</dbReference>
<evidence type="ECO:0000256" key="1">
    <source>
        <dbReference type="ARBA" id="ARBA00004123"/>
    </source>
</evidence>
<evidence type="ECO:0000313" key="9">
    <source>
        <dbReference type="Proteomes" id="UP001187682"/>
    </source>
</evidence>